<dbReference type="CDD" id="cd07782">
    <property type="entry name" value="ASKHA_NBD_FGGY_D-RBK"/>
    <property type="match status" value="1"/>
</dbReference>
<reference evidence="6 7" key="1">
    <citation type="journal article" date="2015" name="Antonie Van Leeuwenhoek">
        <title>Thioclava indica sp. nov., isolated from surface seawater of the Indian Ocean.</title>
        <authorList>
            <person name="Liu Y."/>
            <person name="Lai Q."/>
            <person name="Du J."/>
            <person name="Xu H."/>
            <person name="Jiang L."/>
            <person name="Shao Z."/>
        </authorList>
    </citation>
    <scope>NUCLEOTIDE SEQUENCE [LARGE SCALE GENOMIC DNA]</scope>
    <source>
        <strain evidence="6 7">DT23-4</strain>
    </source>
</reference>
<gene>
    <name evidence="6" type="ORF">DT23_08985</name>
</gene>
<protein>
    <recommendedName>
        <fullName evidence="8">Ribulokinase</fullName>
    </recommendedName>
</protein>
<evidence type="ECO:0000256" key="2">
    <source>
        <dbReference type="ARBA" id="ARBA00022679"/>
    </source>
</evidence>
<dbReference type="GO" id="GO:0005737">
    <property type="term" value="C:cytoplasm"/>
    <property type="evidence" value="ECO:0007669"/>
    <property type="project" value="TreeGrafter"/>
</dbReference>
<dbReference type="InterPro" id="IPR018485">
    <property type="entry name" value="FGGY_C"/>
</dbReference>
<dbReference type="SUPFAM" id="SSF53067">
    <property type="entry name" value="Actin-like ATPase domain"/>
    <property type="match status" value="2"/>
</dbReference>
<dbReference type="STRING" id="1353528.DT23_08985"/>
<dbReference type="AlphaFoldDB" id="A0A074J678"/>
<dbReference type="Gene3D" id="3.30.420.40">
    <property type="match status" value="1"/>
</dbReference>
<evidence type="ECO:0000313" key="6">
    <source>
        <dbReference type="EMBL" id="KEO51410.1"/>
    </source>
</evidence>
<dbReference type="Proteomes" id="UP000027471">
    <property type="component" value="Unassembled WGS sequence"/>
</dbReference>
<dbReference type="NCBIfam" id="TIGR01315">
    <property type="entry name" value="5C_CHO_kinase"/>
    <property type="match status" value="1"/>
</dbReference>
<dbReference type="PANTHER" id="PTHR43435">
    <property type="entry name" value="RIBULOKINASE"/>
    <property type="match status" value="1"/>
</dbReference>
<evidence type="ECO:0000313" key="7">
    <source>
        <dbReference type="Proteomes" id="UP000027471"/>
    </source>
</evidence>
<dbReference type="InterPro" id="IPR000577">
    <property type="entry name" value="Carb_kinase_FGGY"/>
</dbReference>
<proteinExistence type="inferred from homology"/>
<dbReference type="InterPro" id="IPR018484">
    <property type="entry name" value="FGGY_N"/>
</dbReference>
<feature type="domain" description="Carbohydrate kinase FGGY C-terminal" evidence="5">
    <location>
        <begin position="220"/>
        <end position="426"/>
    </location>
</feature>
<dbReference type="GO" id="GO:0019321">
    <property type="term" value="P:pentose metabolic process"/>
    <property type="evidence" value="ECO:0007669"/>
    <property type="project" value="TreeGrafter"/>
</dbReference>
<dbReference type="Pfam" id="PF00370">
    <property type="entry name" value="FGGY_N"/>
    <property type="match status" value="1"/>
</dbReference>
<evidence type="ECO:0000256" key="3">
    <source>
        <dbReference type="ARBA" id="ARBA00022777"/>
    </source>
</evidence>
<keyword evidence="3" id="KW-0418">Kinase</keyword>
<dbReference type="eggNOG" id="COG1069">
    <property type="taxonomic scope" value="Bacteria"/>
</dbReference>
<dbReference type="EMBL" id="AUNB01000095">
    <property type="protein sequence ID" value="KEO51410.1"/>
    <property type="molecule type" value="Genomic_DNA"/>
</dbReference>
<comment type="similarity">
    <text evidence="1">Belongs to the FGGY kinase family.</text>
</comment>
<dbReference type="InterPro" id="IPR006003">
    <property type="entry name" value="FGGY_RbtK-like"/>
</dbReference>
<dbReference type="InterPro" id="IPR043129">
    <property type="entry name" value="ATPase_NBD"/>
</dbReference>
<dbReference type="PIRSF" id="PIRSF000538">
    <property type="entry name" value="GlpK"/>
    <property type="match status" value="1"/>
</dbReference>
<name>A0A074J678_9RHOB</name>
<sequence>MHAALIAGQIDARNVSGIGFDATCSLVVIGEQGGLGVSDSAHPERDVIVWMDHRARDQAKRINEGRHDVLRYVGGRISPEMQTPKLLWLKEERPDIYNAATQFFDLTDFLTWKATGALERSSCTVTCKWTYLAHEGRWDETYFHAIGLGDLAQDGFARIGARIVEPGTALGTGLSEDAAQALGLCAGTPVAAGLIDAHAGGVGTVSASGGRDDPAQCLGYVFGTSSCTMTSTREPVFVPGVWGPYYSAMIPGMWLNEGGQSAAGAAIAHLVQMHPAAAEAEALAKDARVSVPQFLADRALALAGSASEAVRLAQSLHVVPEFLGNRAPLADPDARAVIVGQGMETGLDSLIKLYVAGVCGLAYGLRQIIETQAEHGAPITEISISGGAGLHQLTRQIIADATGVDVVITQCDEPVLLGAAILGALAGGRFAKMTEAMRSMSHVDNRFAPAKAEIARIHEARFNAFLTLQGTASSVRQSMAEASA</sequence>
<evidence type="ECO:0008006" key="8">
    <source>
        <dbReference type="Google" id="ProtNLM"/>
    </source>
</evidence>
<keyword evidence="2" id="KW-0808">Transferase</keyword>
<evidence type="ECO:0000259" key="4">
    <source>
        <dbReference type="Pfam" id="PF00370"/>
    </source>
</evidence>
<dbReference type="Gene3D" id="1.20.58.2240">
    <property type="match status" value="1"/>
</dbReference>
<organism evidence="6 7">
    <name type="scientific">Thioclava indica</name>
    <dbReference type="NCBI Taxonomy" id="1353528"/>
    <lineage>
        <taxon>Bacteria</taxon>
        <taxon>Pseudomonadati</taxon>
        <taxon>Pseudomonadota</taxon>
        <taxon>Alphaproteobacteria</taxon>
        <taxon>Rhodobacterales</taxon>
        <taxon>Paracoccaceae</taxon>
        <taxon>Thioclava</taxon>
    </lineage>
</organism>
<keyword evidence="7" id="KW-1185">Reference proteome</keyword>
<dbReference type="PANTHER" id="PTHR43435:SF4">
    <property type="entry name" value="FGGY CARBOHYDRATE KINASE DOMAIN-CONTAINING PROTEIN"/>
    <property type="match status" value="1"/>
</dbReference>
<feature type="domain" description="Carbohydrate kinase FGGY N-terminal" evidence="4">
    <location>
        <begin position="39"/>
        <end position="203"/>
    </location>
</feature>
<evidence type="ECO:0000256" key="1">
    <source>
        <dbReference type="ARBA" id="ARBA00009156"/>
    </source>
</evidence>
<dbReference type="Pfam" id="PF02782">
    <property type="entry name" value="FGGY_C"/>
    <property type="match status" value="1"/>
</dbReference>
<evidence type="ECO:0000259" key="5">
    <source>
        <dbReference type="Pfam" id="PF02782"/>
    </source>
</evidence>
<accession>A0A074J678</accession>
<dbReference type="GO" id="GO:0019150">
    <property type="term" value="F:D-ribulokinase activity"/>
    <property type="evidence" value="ECO:0007669"/>
    <property type="project" value="TreeGrafter"/>
</dbReference>
<comment type="caution">
    <text evidence="6">The sequence shown here is derived from an EMBL/GenBank/DDBJ whole genome shotgun (WGS) entry which is preliminary data.</text>
</comment>